<comment type="caution">
    <text evidence="1">The sequence shown here is derived from an EMBL/GenBank/DDBJ whole genome shotgun (WGS) entry which is preliminary data.</text>
</comment>
<dbReference type="Gene3D" id="1.25.40.10">
    <property type="entry name" value="Tetratricopeptide repeat domain"/>
    <property type="match status" value="1"/>
</dbReference>
<dbReference type="SUPFAM" id="SSF53167">
    <property type="entry name" value="Purine and uridine phosphorylases"/>
    <property type="match status" value="1"/>
</dbReference>
<dbReference type="InterPro" id="IPR035994">
    <property type="entry name" value="Nucleoside_phosphorylase_sf"/>
</dbReference>
<dbReference type="PANTHER" id="PTHR46082:SF11">
    <property type="entry name" value="AAA+ ATPASE DOMAIN-CONTAINING PROTEIN-RELATED"/>
    <property type="match status" value="1"/>
</dbReference>
<dbReference type="SUPFAM" id="SSF52540">
    <property type="entry name" value="P-loop containing nucleoside triphosphate hydrolases"/>
    <property type="match status" value="1"/>
</dbReference>
<dbReference type="InterPro" id="IPR027417">
    <property type="entry name" value="P-loop_NTPase"/>
</dbReference>
<evidence type="ECO:0000313" key="2">
    <source>
        <dbReference type="Proteomes" id="UP001165205"/>
    </source>
</evidence>
<dbReference type="InterPro" id="IPR053137">
    <property type="entry name" value="NLR-like"/>
</dbReference>
<protein>
    <submittedName>
        <fullName evidence="1">Unnamed protein product</fullName>
    </submittedName>
</protein>
<name>A0AAN4YBZ3_ASPOZ</name>
<proteinExistence type="predicted"/>
<organism evidence="1 2">
    <name type="scientific">Aspergillus oryzae</name>
    <name type="common">Yellow koji mold</name>
    <dbReference type="NCBI Taxonomy" id="5062"/>
    <lineage>
        <taxon>Eukaryota</taxon>
        <taxon>Fungi</taxon>
        <taxon>Dikarya</taxon>
        <taxon>Ascomycota</taxon>
        <taxon>Pezizomycotina</taxon>
        <taxon>Eurotiomycetes</taxon>
        <taxon>Eurotiomycetidae</taxon>
        <taxon>Eurotiales</taxon>
        <taxon>Aspergillaceae</taxon>
        <taxon>Aspergillus</taxon>
        <taxon>Aspergillus subgen. Circumdati</taxon>
    </lineage>
</organism>
<evidence type="ECO:0000313" key="1">
    <source>
        <dbReference type="EMBL" id="GMG26424.1"/>
    </source>
</evidence>
<dbReference type="AlphaFoldDB" id="A0AAN4YBZ3"/>
<dbReference type="GO" id="GO:0003824">
    <property type="term" value="F:catalytic activity"/>
    <property type="evidence" value="ECO:0007669"/>
    <property type="project" value="InterPro"/>
</dbReference>
<accession>A0AAN4YBZ3</accession>
<reference evidence="1" key="1">
    <citation type="submission" date="2023-04" db="EMBL/GenBank/DDBJ databases">
        <title>Aspergillus oryzae NBRC 4228.</title>
        <authorList>
            <person name="Ichikawa N."/>
            <person name="Sato H."/>
            <person name="Tonouchi N."/>
        </authorList>
    </citation>
    <scope>NUCLEOTIDE SEQUENCE</scope>
    <source>
        <strain evidence="1">NBRC 4228</strain>
    </source>
</reference>
<dbReference type="Gene3D" id="3.40.50.300">
    <property type="entry name" value="P-loop containing nucleotide triphosphate hydrolases"/>
    <property type="match status" value="1"/>
</dbReference>
<dbReference type="GO" id="GO:0009116">
    <property type="term" value="P:nucleoside metabolic process"/>
    <property type="evidence" value="ECO:0007669"/>
    <property type="project" value="InterPro"/>
</dbReference>
<dbReference type="PANTHER" id="PTHR46082">
    <property type="entry name" value="ATP/GTP-BINDING PROTEIN-RELATED"/>
    <property type="match status" value="1"/>
</dbReference>
<gene>
    <name evidence="1" type="ORF">Aory04_000324700</name>
</gene>
<dbReference type="InterPro" id="IPR011990">
    <property type="entry name" value="TPR-like_helical_dom_sf"/>
</dbReference>
<dbReference type="Gene3D" id="3.40.50.1580">
    <property type="entry name" value="Nucleoside phosphorylase domain"/>
    <property type="match status" value="1"/>
</dbReference>
<dbReference type="Proteomes" id="UP001165205">
    <property type="component" value="Unassembled WGS sequence"/>
</dbReference>
<dbReference type="EMBL" id="BSYA01000026">
    <property type="protein sequence ID" value="GMG26424.1"/>
    <property type="molecule type" value="Genomic_DNA"/>
</dbReference>
<sequence>MSRPETSANHTVYTQSLPLERYTVGWICALPCELTAARAMLDHRHVRPKNQSKHDENNYTLGSIAGHNIAIVCLPEYGTNNAAIAAKSMQATFPNIRFGLLVGVGGGVPGPITETGPANDIRLGDVVVSLPAGQGGGVIQYDLIRREVDGFRRVGLLNKPPTLLRTAVASLRAERRLGRQLTGLIEDAFAPDDECCEDKCDDDEESEGERWTYPSTGRDFLFSPGYKHRSSGADDCTKCMEAKSAGDIITRRPRKTTHPKIHYGNIGSGNSLIKNGLERDKLAQRDSIICFEMEAAGLMDDFPCLVIRGISDYADSHKNSSWQPYAAAAAAAYAKQLVCSITPQDIDSLAPIQAAHYAHTMTKDSLAICWVDARDRSSVELGLSCIAQCVLRSLIVHYGERVAATMFGFSDVTSLLLHGPIPPRTMQGAIRSLKSWLGKKSNSRWLIVFDNYDNIDEFNIEDYIPNADHSRILITSRRPDLQRSVDKAFDISGLDDAAALQLLLSGNRMYKADDTPTCPSVQAVLRKLCNFPLAIVQANAYINNRRLSMDDFLQQYEQQFIRPMSQKPRGPWNYDQVVNTTWEVSLSAIQAENKLAAETMFTCSLLGNTNILPEWMQICIPGIVDCKLHSLLSGFLDKHGKAASAICLKTLDIGRYLAMPAPLLLLFCSELSTCLAWSGWWAFSQILSIFTRQLLCQTQEGIIQTGHLYYSALYALSKGRLEKAEGDCRKLLLVLEKMETTEDLTGSFIKAQMLLARIMTRYKDSPKSKYGYKLACKLVRLIVSAKLYTEYPELLGQVAEYGQMLLSRGDTEGARIHYSNTIHLMMNSGAPKAMTFLWLGKYCGLLFQLGYYPEVEAYLRWMLNESLDTTRKCAILQNLSLLLTHQKKYGELELVARQLLDLERDDISNGGDDGQIIFPTVSLCTALLETKRSTEATVIANESFHLLRKNLGAQNHNIVMLEVFLRKLRKVNQKTQLI</sequence>